<name>A0A8T3ABC1_DENNO</name>
<proteinExistence type="predicted"/>
<organism evidence="1 2">
    <name type="scientific">Dendrobium nobile</name>
    <name type="common">Orchid</name>
    <dbReference type="NCBI Taxonomy" id="94219"/>
    <lineage>
        <taxon>Eukaryota</taxon>
        <taxon>Viridiplantae</taxon>
        <taxon>Streptophyta</taxon>
        <taxon>Embryophyta</taxon>
        <taxon>Tracheophyta</taxon>
        <taxon>Spermatophyta</taxon>
        <taxon>Magnoliopsida</taxon>
        <taxon>Liliopsida</taxon>
        <taxon>Asparagales</taxon>
        <taxon>Orchidaceae</taxon>
        <taxon>Epidendroideae</taxon>
        <taxon>Malaxideae</taxon>
        <taxon>Dendrobiinae</taxon>
        <taxon>Dendrobium</taxon>
    </lineage>
</organism>
<dbReference type="EMBL" id="JAGYWB010000017">
    <property type="protein sequence ID" value="KAI0493429.1"/>
    <property type="molecule type" value="Genomic_DNA"/>
</dbReference>
<evidence type="ECO:0000313" key="1">
    <source>
        <dbReference type="EMBL" id="KAI0493429.1"/>
    </source>
</evidence>
<comment type="caution">
    <text evidence="1">The sequence shown here is derived from an EMBL/GenBank/DDBJ whole genome shotgun (WGS) entry which is preliminary data.</text>
</comment>
<sequence>MTTLLFTLVRPQNTLLPAECSSSRNRGGSRQLCTRRNLAGWKRNLGGCAPWLWRSFRFLVEVFVTCE</sequence>
<keyword evidence="2" id="KW-1185">Reference proteome</keyword>
<gene>
    <name evidence="1" type="ORF">KFK09_023545</name>
</gene>
<accession>A0A8T3ABC1</accession>
<evidence type="ECO:0000313" key="2">
    <source>
        <dbReference type="Proteomes" id="UP000829196"/>
    </source>
</evidence>
<reference evidence="1" key="1">
    <citation type="journal article" date="2022" name="Front. Genet.">
        <title>Chromosome-Scale Assembly of the Dendrobium nobile Genome Provides Insights Into the Molecular Mechanism of the Biosynthesis of the Medicinal Active Ingredient of Dendrobium.</title>
        <authorList>
            <person name="Xu Q."/>
            <person name="Niu S.-C."/>
            <person name="Li K.-L."/>
            <person name="Zheng P.-J."/>
            <person name="Zhang X.-J."/>
            <person name="Jia Y."/>
            <person name="Liu Y."/>
            <person name="Niu Y.-X."/>
            <person name="Yu L.-H."/>
            <person name="Chen D.-F."/>
            <person name="Zhang G.-Q."/>
        </authorList>
    </citation>
    <scope>NUCLEOTIDE SEQUENCE</scope>
    <source>
        <tissue evidence="1">Leaf</tissue>
    </source>
</reference>
<protein>
    <submittedName>
        <fullName evidence="1">Uncharacterized protein</fullName>
    </submittedName>
</protein>
<dbReference type="Proteomes" id="UP000829196">
    <property type="component" value="Unassembled WGS sequence"/>
</dbReference>
<dbReference type="AlphaFoldDB" id="A0A8T3ABC1"/>